<dbReference type="Pfam" id="PF18074">
    <property type="entry name" value="PriA_C"/>
    <property type="match status" value="1"/>
</dbReference>
<evidence type="ECO:0000256" key="11">
    <source>
        <dbReference type="HAMAP-Rule" id="MF_00983"/>
    </source>
</evidence>
<gene>
    <name evidence="11" type="primary">priA</name>
    <name evidence="14" type="ORF">ACFODZ_13270</name>
</gene>
<dbReference type="EMBL" id="JBHRTS010000007">
    <property type="protein sequence ID" value="MFC3195217.1"/>
    <property type="molecule type" value="Genomic_DNA"/>
</dbReference>
<comment type="similarity">
    <text evidence="11">Belongs to the helicase family. PriA subfamily.</text>
</comment>
<keyword evidence="8 11" id="KW-0067">ATP-binding</keyword>
<dbReference type="HAMAP" id="MF_00983">
    <property type="entry name" value="PriA"/>
    <property type="match status" value="1"/>
</dbReference>
<comment type="subunit">
    <text evidence="11">Component of the replication restart primosome.</text>
</comment>
<dbReference type="SUPFAM" id="SSF52540">
    <property type="entry name" value="P-loop containing nucleoside triphosphate hydrolases"/>
    <property type="match status" value="2"/>
</dbReference>
<feature type="domain" description="Helicase C-terminal" evidence="13">
    <location>
        <begin position="472"/>
        <end position="631"/>
    </location>
</feature>
<evidence type="ECO:0000256" key="5">
    <source>
        <dbReference type="ARBA" id="ARBA00022801"/>
    </source>
</evidence>
<organism evidence="14 15">
    <name type="scientific">Marinicella sediminis</name>
    <dbReference type="NCBI Taxonomy" id="1792834"/>
    <lineage>
        <taxon>Bacteria</taxon>
        <taxon>Pseudomonadati</taxon>
        <taxon>Pseudomonadota</taxon>
        <taxon>Gammaproteobacteria</taxon>
        <taxon>Lysobacterales</taxon>
        <taxon>Marinicellaceae</taxon>
        <taxon>Marinicella</taxon>
    </lineage>
</organism>
<keyword evidence="6 11" id="KW-0347">Helicase</keyword>
<comment type="function">
    <text evidence="11">Initiates the restart of stalled replication forks, which reloads the replicative helicase on sites other than the origin of replication. Recognizes and binds to abandoned replication forks and remodels them to uncover a helicase loading site. Promotes assembly of the primosome at these replication forks.</text>
</comment>
<dbReference type="Gene3D" id="3.40.1440.60">
    <property type="entry name" value="PriA, 3(prime) DNA-binding domain"/>
    <property type="match status" value="1"/>
</dbReference>
<keyword evidence="4 11" id="KW-0547">Nucleotide-binding</keyword>
<feature type="binding site" evidence="11">
    <location>
        <position position="480"/>
    </location>
    <ligand>
        <name>Zn(2+)</name>
        <dbReference type="ChEBI" id="CHEBI:29105"/>
        <label>1</label>
    </ligand>
</feature>
<feature type="binding site" evidence="11">
    <location>
        <position position="446"/>
    </location>
    <ligand>
        <name>Zn(2+)</name>
        <dbReference type="ChEBI" id="CHEBI:29105"/>
        <label>2</label>
    </ligand>
</feature>
<evidence type="ECO:0000256" key="2">
    <source>
        <dbReference type="ARBA" id="ARBA00022705"/>
    </source>
</evidence>
<dbReference type="InterPro" id="IPR005259">
    <property type="entry name" value="PriA"/>
</dbReference>
<dbReference type="NCBIfam" id="NF004067">
    <property type="entry name" value="PRK05580.1-4"/>
    <property type="match status" value="1"/>
</dbReference>
<dbReference type="InterPro" id="IPR041236">
    <property type="entry name" value="PriA_C"/>
</dbReference>
<comment type="catalytic activity">
    <reaction evidence="11">
        <text>Couples ATP hydrolysis with the unwinding of duplex DNA by translocating in the 3'-5' direction.</text>
        <dbReference type="EC" id="5.6.2.4"/>
    </reaction>
</comment>
<evidence type="ECO:0000259" key="12">
    <source>
        <dbReference type="PROSITE" id="PS51192"/>
    </source>
</evidence>
<dbReference type="InterPro" id="IPR011545">
    <property type="entry name" value="DEAD/DEAH_box_helicase_dom"/>
</dbReference>
<evidence type="ECO:0000313" key="15">
    <source>
        <dbReference type="Proteomes" id="UP001595533"/>
    </source>
</evidence>
<evidence type="ECO:0000256" key="6">
    <source>
        <dbReference type="ARBA" id="ARBA00022806"/>
    </source>
</evidence>
<evidence type="ECO:0000313" key="14">
    <source>
        <dbReference type="EMBL" id="MFC3195217.1"/>
    </source>
</evidence>
<evidence type="ECO:0000256" key="7">
    <source>
        <dbReference type="ARBA" id="ARBA00022833"/>
    </source>
</evidence>
<keyword evidence="10 11" id="KW-0413">Isomerase</keyword>
<evidence type="ECO:0000256" key="10">
    <source>
        <dbReference type="ARBA" id="ARBA00023235"/>
    </source>
</evidence>
<evidence type="ECO:0000256" key="8">
    <source>
        <dbReference type="ARBA" id="ARBA00022840"/>
    </source>
</evidence>
<dbReference type="InterPro" id="IPR027417">
    <property type="entry name" value="P-loop_NTPase"/>
</dbReference>
<accession>A0ABV7JDQ5</accession>
<dbReference type="InterPro" id="IPR040498">
    <property type="entry name" value="PriA_CRR"/>
</dbReference>
<dbReference type="GO" id="GO:0016787">
    <property type="term" value="F:hydrolase activity"/>
    <property type="evidence" value="ECO:0007669"/>
    <property type="project" value="UniProtKB-KW"/>
</dbReference>
<protein>
    <recommendedName>
        <fullName evidence="11">Replication restart protein PriA</fullName>
    </recommendedName>
    <alternativeName>
        <fullName evidence="11">ATP-dependent DNA helicase PriA</fullName>
        <ecNumber evidence="11">5.6.2.4</ecNumber>
    </alternativeName>
    <alternativeName>
        <fullName evidence="11">DNA 3'-5' helicase PriA</fullName>
    </alternativeName>
</protein>
<dbReference type="InterPro" id="IPR042115">
    <property type="entry name" value="PriA_3primeBD_sf"/>
</dbReference>
<keyword evidence="2 11" id="KW-0235">DNA replication</keyword>
<proteinExistence type="inferred from homology"/>
<dbReference type="Gene3D" id="3.40.50.300">
    <property type="entry name" value="P-loop containing nucleotide triphosphate hydrolases"/>
    <property type="match status" value="2"/>
</dbReference>
<dbReference type="InterPro" id="IPR001650">
    <property type="entry name" value="Helicase_C-like"/>
</dbReference>
<evidence type="ECO:0000256" key="9">
    <source>
        <dbReference type="ARBA" id="ARBA00023125"/>
    </source>
</evidence>
<feature type="binding site" evidence="11">
    <location>
        <position position="464"/>
    </location>
    <ligand>
        <name>Zn(2+)</name>
        <dbReference type="ChEBI" id="CHEBI:29105"/>
        <label>2</label>
    </ligand>
</feature>
<feature type="binding site" evidence="11">
    <location>
        <position position="437"/>
    </location>
    <ligand>
        <name>Zn(2+)</name>
        <dbReference type="ChEBI" id="CHEBI:29105"/>
        <label>1</label>
    </ligand>
</feature>
<feature type="binding site" evidence="11">
    <location>
        <position position="477"/>
    </location>
    <ligand>
        <name>Zn(2+)</name>
        <dbReference type="ChEBI" id="CHEBI:29105"/>
        <label>1</label>
    </ligand>
</feature>
<dbReference type="InterPro" id="IPR014001">
    <property type="entry name" value="Helicase_ATP-bd"/>
</dbReference>
<evidence type="ECO:0000256" key="1">
    <source>
        <dbReference type="ARBA" id="ARBA00022515"/>
    </source>
</evidence>
<sequence>MNPATTHQVVQVALKVPFADHLDYAIDQATTMPQVGCRVVVPLGRNKQLVGVVVGLPGHSEHQQLKPVTRVLETEPLFNQKDLMLLKKAARYYQVSWGEMILTALPVWFKKTDNNPVPEELWWQTSATPAAAKQALSKAPRQWDVFHYLYQHGPLTSKSLSHLSASAAQICRQLQDKNLLSASPVCQISNQHAQNPGFTLTDDQQSTLKHLLSHDAAFRVMLLDGITGSGKTEVYIRFIQHVLSKAQQVLVLVPEIGLTPQLFQEISHRIDGQLAVLHSGLSAGARARVWQHAHQGLVDVVVATRSGIFTPFKELGAIIVDEEHDLSYKQQEGVRYSARDMAVLRGQHINIPVVLGSATPGFESFNHAREGRYDWLKLRSRTNQSPLPVVRLQNTLNKKQNHGLSHESFSAIVQQLEAGHQVLVFLNRRGWSPRLLCHDCGWVAMCDDCDAALTYHKHLGLLRCHHCERRYSLPEFCPECGSQEVETMGVGTERLASGLIEQLGEDQVIRFDRDAVRTPKQWQQSLNQIRQARPCVIVGTQMLAKGHDFPLLSLVVVVNVDNSFFSVDFRAMEHLAQLMIQVSGRAGRAQTRGEVILQTQFPEHPFFNQLFDRGYEAFASEQLKERAEMMFPPFAHLAIIKAQHHDERTLDQWLTAMVEFCSGNEQVSVMGPLPATLAKKQKQHRMQIIFSAAERKFLHHLIQQLKQHFSPRKSKVLWFVDIDPVSFD</sequence>
<keyword evidence="5 11" id="KW-0378">Hydrolase</keyword>
<dbReference type="Pfam" id="PF17764">
    <property type="entry name" value="PriA_3primeBD"/>
    <property type="match status" value="1"/>
</dbReference>
<dbReference type="SMART" id="SM00490">
    <property type="entry name" value="HELICc"/>
    <property type="match status" value="1"/>
</dbReference>
<keyword evidence="15" id="KW-1185">Reference proteome</keyword>
<keyword evidence="1 11" id="KW-0639">Primosome</keyword>
<keyword evidence="3 11" id="KW-0479">Metal-binding</keyword>
<reference evidence="15" key="1">
    <citation type="journal article" date="2019" name="Int. J. Syst. Evol. Microbiol.">
        <title>The Global Catalogue of Microorganisms (GCM) 10K type strain sequencing project: providing services to taxonomists for standard genome sequencing and annotation.</title>
        <authorList>
            <consortium name="The Broad Institute Genomics Platform"/>
            <consortium name="The Broad Institute Genome Sequencing Center for Infectious Disease"/>
            <person name="Wu L."/>
            <person name="Ma J."/>
        </authorList>
    </citation>
    <scope>NUCLEOTIDE SEQUENCE [LARGE SCALE GENOMIC DNA]</scope>
    <source>
        <strain evidence="15">KCTC 42953</strain>
    </source>
</reference>
<dbReference type="Pfam" id="PF00271">
    <property type="entry name" value="Helicase_C"/>
    <property type="match status" value="1"/>
</dbReference>
<name>A0ABV7JDQ5_9GAMM</name>
<evidence type="ECO:0000259" key="13">
    <source>
        <dbReference type="PROSITE" id="PS51194"/>
    </source>
</evidence>
<keyword evidence="7 11" id="KW-0862">Zinc</keyword>
<feature type="binding site" evidence="11">
    <location>
        <position position="440"/>
    </location>
    <ligand>
        <name>Zn(2+)</name>
        <dbReference type="ChEBI" id="CHEBI:29105"/>
        <label>1</label>
    </ligand>
</feature>
<dbReference type="Pfam" id="PF18319">
    <property type="entry name" value="Zn_ribbon_PriA"/>
    <property type="match status" value="1"/>
</dbReference>
<dbReference type="EC" id="5.6.2.4" evidence="11"/>
<dbReference type="NCBIfam" id="TIGR00595">
    <property type="entry name" value="priA"/>
    <property type="match status" value="1"/>
</dbReference>
<dbReference type="SMART" id="SM00487">
    <property type="entry name" value="DEXDc"/>
    <property type="match status" value="1"/>
</dbReference>
<comment type="cofactor">
    <cofactor evidence="11">
        <name>Zn(2+)</name>
        <dbReference type="ChEBI" id="CHEBI:29105"/>
    </cofactor>
    <text evidence="11">Binds 2 zinc ions per subunit.</text>
</comment>
<comment type="catalytic activity">
    <reaction evidence="11">
        <text>ATP + H2O = ADP + phosphate + H(+)</text>
        <dbReference type="Rhea" id="RHEA:13065"/>
        <dbReference type="ChEBI" id="CHEBI:15377"/>
        <dbReference type="ChEBI" id="CHEBI:15378"/>
        <dbReference type="ChEBI" id="CHEBI:30616"/>
        <dbReference type="ChEBI" id="CHEBI:43474"/>
        <dbReference type="ChEBI" id="CHEBI:456216"/>
        <dbReference type="EC" id="5.6.2.4"/>
    </reaction>
</comment>
<dbReference type="InterPro" id="IPR041222">
    <property type="entry name" value="PriA_3primeBD"/>
</dbReference>
<dbReference type="PROSITE" id="PS51192">
    <property type="entry name" value="HELICASE_ATP_BIND_1"/>
    <property type="match status" value="1"/>
</dbReference>
<evidence type="ECO:0000256" key="3">
    <source>
        <dbReference type="ARBA" id="ARBA00022723"/>
    </source>
</evidence>
<dbReference type="Pfam" id="PF00270">
    <property type="entry name" value="DEAD"/>
    <property type="match status" value="1"/>
</dbReference>
<dbReference type="RefSeq" id="WP_157892848.1">
    <property type="nucleotide sequence ID" value="NZ_JBHRTS010000007.1"/>
</dbReference>
<feature type="domain" description="Helicase ATP-binding" evidence="12">
    <location>
        <begin position="212"/>
        <end position="378"/>
    </location>
</feature>
<dbReference type="PANTHER" id="PTHR30580">
    <property type="entry name" value="PRIMOSOMAL PROTEIN N"/>
    <property type="match status" value="1"/>
</dbReference>
<evidence type="ECO:0000256" key="4">
    <source>
        <dbReference type="ARBA" id="ARBA00022741"/>
    </source>
</evidence>
<keyword evidence="9 11" id="KW-0238">DNA-binding</keyword>
<dbReference type="CDD" id="cd17929">
    <property type="entry name" value="DEXHc_priA"/>
    <property type="match status" value="1"/>
</dbReference>
<comment type="caution">
    <text evidence="14">The sequence shown here is derived from an EMBL/GenBank/DDBJ whole genome shotgun (WGS) entry which is preliminary data.</text>
</comment>
<dbReference type="Proteomes" id="UP001595533">
    <property type="component" value="Unassembled WGS sequence"/>
</dbReference>
<feature type="binding site" evidence="11">
    <location>
        <position position="467"/>
    </location>
    <ligand>
        <name>Zn(2+)</name>
        <dbReference type="ChEBI" id="CHEBI:29105"/>
        <label>2</label>
    </ligand>
</feature>
<feature type="binding site" evidence="11">
    <location>
        <position position="449"/>
    </location>
    <ligand>
        <name>Zn(2+)</name>
        <dbReference type="ChEBI" id="CHEBI:29105"/>
        <label>2</label>
    </ligand>
</feature>
<dbReference type="PROSITE" id="PS51194">
    <property type="entry name" value="HELICASE_CTER"/>
    <property type="match status" value="1"/>
</dbReference>
<dbReference type="PANTHER" id="PTHR30580:SF0">
    <property type="entry name" value="PRIMOSOMAL PROTEIN N"/>
    <property type="match status" value="1"/>
</dbReference>